<proteinExistence type="predicted"/>
<keyword evidence="1" id="KW-0472">Membrane</keyword>
<feature type="transmembrane region" description="Helical" evidence="1">
    <location>
        <begin position="20"/>
        <end position="40"/>
    </location>
</feature>
<dbReference type="EMBL" id="CP078073">
    <property type="protein sequence ID" value="QXL87482.1"/>
    <property type="molecule type" value="Genomic_DNA"/>
</dbReference>
<accession>A0A975TUJ4</accession>
<evidence type="ECO:0000256" key="1">
    <source>
        <dbReference type="SAM" id="Phobius"/>
    </source>
</evidence>
<dbReference type="RefSeq" id="WP_257894356.1">
    <property type="nucleotide sequence ID" value="NZ_JAIMBW010000001.1"/>
</dbReference>
<dbReference type="EMBL" id="JAIMBW010000001">
    <property type="protein sequence ID" value="MBY4894859.1"/>
    <property type="molecule type" value="Genomic_DNA"/>
</dbReference>
<gene>
    <name evidence="2" type="ORF">KUL25_19040</name>
</gene>
<reference evidence="2 3" key="1">
    <citation type="submission" date="2021-07" db="EMBL/GenBank/DDBJ databases">
        <title>Karlodiniumbacter phycospheric gen. nov., sp. nov., a phycosphere bacterium isolated from karlodinium veneficum.</title>
        <authorList>
            <person name="Peng Y."/>
            <person name="Jiang L."/>
            <person name="Lee J."/>
        </authorList>
    </citation>
    <scope>NUCLEOTIDE SEQUENCE</scope>
    <source>
        <strain evidence="2 3">N5</strain>
    </source>
</reference>
<dbReference type="Proteomes" id="UP000693972">
    <property type="component" value="Unassembled WGS sequence"/>
</dbReference>
<feature type="transmembrane region" description="Helical" evidence="1">
    <location>
        <begin position="47"/>
        <end position="68"/>
    </location>
</feature>
<keyword evidence="1" id="KW-0812">Transmembrane</keyword>
<name>A0A975TUJ4_9RHOB</name>
<keyword evidence="3" id="KW-1185">Reference proteome</keyword>
<evidence type="ECO:0000313" key="2">
    <source>
        <dbReference type="EMBL" id="QXL87482.1"/>
    </source>
</evidence>
<keyword evidence="1" id="KW-1133">Transmembrane helix</keyword>
<protein>
    <submittedName>
        <fullName evidence="2">Uncharacterized protein</fullName>
    </submittedName>
</protein>
<dbReference type="AlphaFoldDB" id="A0A975TUJ4"/>
<sequence length="157" mass="17569">MKVIEDSPQRFVVTSRRKIIADLASLFFLSVGALIAYAMTQENMRDILNVFALFLGLLFNGIGAFGLFHNASDEAVLDATTRTITIKRHRLTGRDTLAIPFSELADIFVHEDDDMHTIAFSVKGRDNILLETAFSGNRKVAPLARRMRDWLDAQTAP</sequence>
<evidence type="ECO:0000313" key="3">
    <source>
        <dbReference type="Proteomes" id="UP000693972"/>
    </source>
</evidence>
<organism evidence="2">
    <name type="scientific">Gymnodinialimonas phycosphaerae</name>
    <dbReference type="NCBI Taxonomy" id="2841589"/>
    <lineage>
        <taxon>Bacteria</taxon>
        <taxon>Pseudomonadati</taxon>
        <taxon>Pseudomonadota</taxon>
        <taxon>Alphaproteobacteria</taxon>
        <taxon>Rhodobacterales</taxon>
        <taxon>Paracoccaceae</taxon>
        <taxon>Gymnodinialimonas</taxon>
    </lineage>
</organism>